<sequence>MRLVAIPDKIIPQGGHTLIIMADGETKHAVCVQCETSELASGDHDIGMIEHLASMKTERGERAYDGRVWISASELRRQ</sequence>
<geneLocation type="plasmid" evidence="1 2">
    <name>pRt1078</name>
</geneLocation>
<keyword evidence="2" id="KW-1185">Reference proteome</keyword>
<name>A0AAF1K7Z5_9HYPH</name>
<evidence type="ECO:0000313" key="2">
    <source>
        <dbReference type="Proteomes" id="UP000249499"/>
    </source>
</evidence>
<dbReference type="RefSeq" id="WP_133255656.1">
    <property type="nucleotide sequence ID" value="NZ_CP117256.1"/>
</dbReference>
<evidence type="ECO:0000313" key="1">
    <source>
        <dbReference type="EMBL" id="WFR97618.1"/>
    </source>
</evidence>
<dbReference type="Proteomes" id="UP000249499">
    <property type="component" value="Plasmid pRt1078"/>
</dbReference>
<protein>
    <submittedName>
        <fullName evidence="1">Uncharacterized protein</fullName>
    </submittedName>
</protein>
<reference evidence="2" key="2">
    <citation type="journal article" date="2023" name="MicrobiologyOpen">
        <title>Genomics of the tumorigenes clade of the family Rhizobiaceae and description of Rhizobium rhododendri sp. nov.</title>
        <authorList>
            <person name="Kuzmanovic N."/>
            <person name="diCenzo G.C."/>
            <person name="Bunk B."/>
            <person name="Sproeer C."/>
            <person name="Fruehling A."/>
            <person name="Neumann-Schaal M."/>
            <person name="Overmann J."/>
            <person name="Smalla K."/>
        </authorList>
    </citation>
    <scope>NUCLEOTIDE SEQUENCE [LARGE SCALE GENOMIC DNA]</scope>
    <source>
        <strain evidence="2">1078</strain>
        <plasmid evidence="2">pRt1078</plasmid>
    </source>
</reference>
<organism evidence="1 2">
    <name type="scientific">Rhizobium tumorigenes</name>
    <dbReference type="NCBI Taxonomy" id="2041385"/>
    <lineage>
        <taxon>Bacteria</taxon>
        <taxon>Pseudomonadati</taxon>
        <taxon>Pseudomonadota</taxon>
        <taxon>Alphaproteobacteria</taxon>
        <taxon>Hyphomicrobiales</taxon>
        <taxon>Rhizobiaceae</taxon>
        <taxon>Rhizobium/Agrobacterium group</taxon>
        <taxon>Rhizobium</taxon>
    </lineage>
</organism>
<accession>A0AAF1K7Z5</accession>
<gene>
    <name evidence="1" type="ORF">PR017_20695</name>
</gene>
<dbReference type="EMBL" id="CP117256">
    <property type="protein sequence ID" value="WFR97618.1"/>
    <property type="molecule type" value="Genomic_DNA"/>
</dbReference>
<dbReference type="AlphaFoldDB" id="A0AAF1K7Z5"/>
<proteinExistence type="predicted"/>
<dbReference type="KEGG" id="rtu:PR017_20695"/>
<keyword evidence="1" id="KW-0614">Plasmid</keyword>
<reference evidence="1 2" key="1">
    <citation type="journal article" date="2018" name="Sci. Rep.">
        <title>Rhizobium tumorigenes sp. nov., a novel plant tumorigenic bacterium isolated from cane gall tumors on thornless blackberry.</title>
        <authorList>
            <person name="Kuzmanovi N."/>
            <person name="Smalla K."/>
            <person name="Gronow S."/>
            <person name="PuBawska J."/>
        </authorList>
    </citation>
    <scope>NUCLEOTIDE SEQUENCE [LARGE SCALE GENOMIC DNA]</scope>
    <source>
        <strain evidence="1 2">1078</strain>
    </source>
</reference>